<comment type="caution">
    <text evidence="2">The sequence shown here is derived from an EMBL/GenBank/DDBJ whole genome shotgun (WGS) entry which is preliminary data.</text>
</comment>
<evidence type="ECO:0000256" key="1">
    <source>
        <dbReference type="SAM" id="MobiDB-lite"/>
    </source>
</evidence>
<organism evidence="2 3">
    <name type="scientific">Vibrio azureus NBRC 104587</name>
    <dbReference type="NCBI Taxonomy" id="1219077"/>
    <lineage>
        <taxon>Bacteria</taxon>
        <taxon>Pseudomonadati</taxon>
        <taxon>Pseudomonadota</taxon>
        <taxon>Gammaproteobacteria</taxon>
        <taxon>Vibrionales</taxon>
        <taxon>Vibrionaceae</taxon>
        <taxon>Vibrio</taxon>
    </lineage>
</organism>
<sequence>QQAPPGRSFPFPSRTSMYWETCHVTYDQAVEMFNAQTATQQAMGQNPIVSSTKLKRVKYSSIHEAQVEYSKQTIEKSLDLEKRILEVKETGNQSAKSLVDHINSYDAPTVDGIKGSDETKTKSVGDDAAAPEIAPPKVFTKSSKLPHRERVLSESSSSDIPVINMEADRIASIIGNTPAIFEIIENPNADGSKPFWESGMLNPIESSEIYNVMATKYGIDPDWLKAIAYMENTHGFYDGIFLLNLVNTSYRPMNVRYKTWSKLADELGFSEWQVQYRVECNVELGALILSRIIDRVPNPTIEKIASIYNYTGKEKVSDYGMHVKRIYEDRLWEN</sequence>
<dbReference type="Proteomes" id="UP000016567">
    <property type="component" value="Unassembled WGS sequence"/>
</dbReference>
<evidence type="ECO:0000313" key="3">
    <source>
        <dbReference type="Proteomes" id="UP000016567"/>
    </source>
</evidence>
<keyword evidence="3" id="KW-1185">Reference proteome</keyword>
<feature type="region of interest" description="Disordered" evidence="1">
    <location>
        <begin position="109"/>
        <end position="132"/>
    </location>
</feature>
<reference evidence="2 3" key="1">
    <citation type="submission" date="2013-09" db="EMBL/GenBank/DDBJ databases">
        <title>Whole genome shotgun sequence of Vibrio azureus NBRC 104587.</title>
        <authorList>
            <person name="Isaki S."/>
            <person name="Hosoyama A."/>
            <person name="Numata M."/>
            <person name="Hashimoto M."/>
            <person name="Hosoyama Y."/>
            <person name="Tsuchikane K."/>
            <person name="Noguchi M."/>
            <person name="Hirakata S."/>
            <person name="Ichikawa N."/>
            <person name="Ohji S."/>
            <person name="Yamazoe A."/>
            <person name="Fujita N."/>
        </authorList>
    </citation>
    <scope>NUCLEOTIDE SEQUENCE [LARGE SCALE GENOMIC DNA]</scope>
    <source>
        <strain evidence="2 3">NBRC 104587</strain>
    </source>
</reference>
<protein>
    <recommendedName>
        <fullName evidence="4">Transglycosylase SLT domain-containing protein</fullName>
    </recommendedName>
</protein>
<evidence type="ECO:0000313" key="2">
    <source>
        <dbReference type="EMBL" id="GAD78204.1"/>
    </source>
</evidence>
<gene>
    <name evidence="2" type="ORF">VAZ01S_150_00010</name>
</gene>
<feature type="non-terminal residue" evidence="2">
    <location>
        <position position="1"/>
    </location>
</feature>
<dbReference type="EMBL" id="BATL01000150">
    <property type="protein sequence ID" value="GAD78204.1"/>
    <property type="molecule type" value="Genomic_DNA"/>
</dbReference>
<feature type="compositionally biased region" description="Basic and acidic residues" evidence="1">
    <location>
        <begin position="114"/>
        <end position="125"/>
    </location>
</feature>
<proteinExistence type="predicted"/>
<dbReference type="eggNOG" id="ENOG5032KWC">
    <property type="taxonomic scope" value="Bacteria"/>
</dbReference>
<accession>U3CA31</accession>
<dbReference type="Gene3D" id="1.10.530.10">
    <property type="match status" value="1"/>
</dbReference>
<name>U3CA31_9VIBR</name>
<dbReference type="AlphaFoldDB" id="U3CA31"/>
<evidence type="ECO:0008006" key="4">
    <source>
        <dbReference type="Google" id="ProtNLM"/>
    </source>
</evidence>